<evidence type="ECO:0000259" key="2">
    <source>
        <dbReference type="Pfam" id="PF13193"/>
    </source>
</evidence>
<dbReference type="Gene3D" id="3.30.300.30">
    <property type="match status" value="1"/>
</dbReference>
<dbReference type="Pfam" id="PF13193">
    <property type="entry name" value="AMP-binding_C"/>
    <property type="match status" value="1"/>
</dbReference>
<dbReference type="PANTHER" id="PTHR44378">
    <property type="entry name" value="ACYL-ACTIVATING ENZYME 17, PEROXISOMAL-RELATED"/>
    <property type="match status" value="1"/>
</dbReference>
<evidence type="ECO:0000313" key="3">
    <source>
        <dbReference type="EMBL" id="CEM55080.1"/>
    </source>
</evidence>
<dbReference type="InterPro" id="IPR045851">
    <property type="entry name" value="AMP-bd_C_sf"/>
</dbReference>
<feature type="domain" description="AMP-binding enzyme C-terminal" evidence="2">
    <location>
        <begin position="686"/>
        <end position="765"/>
    </location>
</feature>
<dbReference type="PhylomeDB" id="A0A0G4ID81"/>
<organism evidence="3">
    <name type="scientific">Chromera velia CCMP2878</name>
    <dbReference type="NCBI Taxonomy" id="1169474"/>
    <lineage>
        <taxon>Eukaryota</taxon>
        <taxon>Sar</taxon>
        <taxon>Alveolata</taxon>
        <taxon>Colpodellida</taxon>
        <taxon>Chromeraceae</taxon>
        <taxon>Chromera</taxon>
    </lineage>
</organism>
<evidence type="ECO:0008006" key="4">
    <source>
        <dbReference type="Google" id="ProtNLM"/>
    </source>
</evidence>
<dbReference type="InterPro" id="IPR000873">
    <property type="entry name" value="AMP-dep_synth/lig_dom"/>
</dbReference>
<reference evidence="3" key="1">
    <citation type="submission" date="2014-11" db="EMBL/GenBank/DDBJ databases">
        <authorList>
            <person name="Otto D Thomas"/>
            <person name="Naeem Raeece"/>
        </authorList>
    </citation>
    <scope>NUCLEOTIDE SEQUENCE</scope>
</reference>
<protein>
    <recommendedName>
        <fullName evidence="4">AMP-dependent synthetase/ligase domain-containing protein</fullName>
    </recommendedName>
</protein>
<proteinExistence type="predicted"/>
<dbReference type="PROSITE" id="PS00455">
    <property type="entry name" value="AMP_BINDING"/>
    <property type="match status" value="1"/>
</dbReference>
<evidence type="ECO:0000259" key="1">
    <source>
        <dbReference type="Pfam" id="PF00501"/>
    </source>
</evidence>
<sequence length="783" mass="85099">MNKPPSFQAAMLQWQQLCEEAERGSQPNVASLAAHQRLFSQYSVQPYWIPTRSRIERTNLASFMRTWQDREWQAKRSGDPVNDLDLLYVFSVSEKMGDFWRGVFQQHDPIRNAFLAFPDQILNVPGKCTSPDEVCWFPSAKFNPALSCLGVHVDGKPFLSSEPALKWGSEGGGAECRSLCFEDFRALVLLTAQELRVRGIASHGSRVALILPLHPVAVVLYLAVVLLGGVVVSIPESFAASAIRQRLEVADVQAVVTQEFLEREGKRVGLRHKVQEAVRDFEERANRSVRFFSFAGDAGSLPLEPSHWLSLSPPVLSLSSSSDTKKEGKQPEDLKSLWTVSVERLENLHPDSRGAVVSELLRDVVVWRGGGDHVGLMFSSGTTSTPKAIPWGAATPFRCIADAWLHMDAHAGDVLAWPTSMGWMMGPWSVFAALGNGAALACFDGGSGGMKFRRFVKAAGVTILGVVPSLVRKWKADGGVGIGEWRQLRCFASTGEASNSSEYLWLSTSVPGCRPIFEYCGGTEIGGAYLTGTPLQAQVASQFSCPAFGTLPVILLGDGRSVPLGPARGLSRVLSGDDPGDWAEIGQQGEGEIEGELVLRPPSLGLSQSLLNKSHSKEYYDGMSSAPPTVPRGPLPPHLPLRRHGDTMVLHSGSKMMAARGRQDDAMNLGGIKVASVEIERCVTDSLPEVEEAAAVAVPPVGGGPEQLVVFVVLKPGHGGSTLAQVDQEALRQRANKSLSRLLNPLFRCQRLNVVPSLPRTASNKVMRRVLRDRLVKERTAKL</sequence>
<name>A0A0G4ID81_9ALVE</name>
<dbReference type="VEuPathDB" id="CryptoDB:Cvel_91"/>
<dbReference type="PANTHER" id="PTHR44378:SF2">
    <property type="entry name" value="ACYL-ACTIVATING ENZYME 17, PEROXISOMAL-RELATED"/>
    <property type="match status" value="1"/>
</dbReference>
<accession>A0A0G4ID81</accession>
<dbReference type="InterPro" id="IPR025110">
    <property type="entry name" value="AMP-bd_C"/>
</dbReference>
<dbReference type="Gene3D" id="3.40.50.12780">
    <property type="entry name" value="N-terminal domain of ligase-like"/>
    <property type="match status" value="1"/>
</dbReference>
<feature type="domain" description="AMP-dependent synthetase/ligase" evidence="1">
    <location>
        <begin position="174"/>
        <end position="565"/>
    </location>
</feature>
<dbReference type="EMBL" id="CDMZ01005843">
    <property type="protein sequence ID" value="CEM55080.1"/>
    <property type="molecule type" value="Genomic_DNA"/>
</dbReference>
<dbReference type="InterPro" id="IPR020845">
    <property type="entry name" value="AMP-binding_CS"/>
</dbReference>
<dbReference type="InterPro" id="IPR042099">
    <property type="entry name" value="ANL_N_sf"/>
</dbReference>
<dbReference type="AlphaFoldDB" id="A0A0G4ID81"/>
<dbReference type="Pfam" id="PF00501">
    <property type="entry name" value="AMP-binding"/>
    <property type="match status" value="1"/>
</dbReference>
<dbReference type="SUPFAM" id="SSF56801">
    <property type="entry name" value="Acetyl-CoA synthetase-like"/>
    <property type="match status" value="1"/>
</dbReference>
<gene>
    <name evidence="3" type="ORF">Cvel_91</name>
</gene>